<feature type="region of interest" description="Disordered" evidence="1">
    <location>
        <begin position="92"/>
        <end position="118"/>
    </location>
</feature>
<feature type="transmembrane region" description="Helical" evidence="2">
    <location>
        <begin position="42"/>
        <end position="63"/>
    </location>
</feature>
<proteinExistence type="predicted"/>
<keyword evidence="2" id="KW-1133">Transmembrane helix</keyword>
<protein>
    <recommendedName>
        <fullName evidence="5">Outer membrane protein beta-barrel domain-containing protein</fullName>
    </recommendedName>
</protein>
<evidence type="ECO:0000313" key="4">
    <source>
        <dbReference type="Proteomes" id="UP000274046"/>
    </source>
</evidence>
<name>A0A3N0C312_9SPHI</name>
<keyword evidence="4" id="KW-1185">Reference proteome</keyword>
<dbReference type="EMBL" id="RBEE01000002">
    <property type="protein sequence ID" value="RNL56575.1"/>
    <property type="molecule type" value="Genomic_DNA"/>
</dbReference>
<dbReference type="AlphaFoldDB" id="A0A3N0C312"/>
<keyword evidence="2" id="KW-0812">Transmembrane</keyword>
<sequence length="429" mass="47835">MRKMDKELIDHIKDNLQAHEEAYTPGAWERFSVPEKKKRRGIAYWPLWSAAAIILVMGSIFFLQNNEIKQDKIVVNQHKAVDKEIENKPLTTVEETPLLQPKTQKTERNSLYSKNEQNSVSSPIEKDEIILNKNPFITSNEVEIASVSDKSSPNNVLAGRSNIEQIAPKLKTNETEIVVEKKPKAQSKTTFEELLAQDSYANSTNKSQKTKGNTKWEPGIFVAPAIGNDNKVNMNYGFSLSYNLATKLSISSGIAYTALSSTSNPAQNDFGAAQNSPSAMALASSNNSNRSLQSVDASVRGINIPLELKYNFSNKFYTGIGVSALAILNNKQQNNYIVSQAQNTTVVNTMGYAEQKMQVVTERVSEQQSEATSAPEKYLGFYNFNLGYKQKISSKKHIAVEPFLRLPMKDFSKDNLNLTNGGLRLKLDF</sequence>
<evidence type="ECO:0000313" key="3">
    <source>
        <dbReference type="EMBL" id="RNL56575.1"/>
    </source>
</evidence>
<feature type="compositionally biased region" description="Polar residues" evidence="1">
    <location>
        <begin position="109"/>
        <end position="118"/>
    </location>
</feature>
<keyword evidence="2" id="KW-0472">Membrane</keyword>
<evidence type="ECO:0000256" key="2">
    <source>
        <dbReference type="SAM" id="Phobius"/>
    </source>
</evidence>
<gene>
    <name evidence="3" type="ORF">D7004_01415</name>
</gene>
<comment type="caution">
    <text evidence="3">The sequence shown here is derived from an EMBL/GenBank/DDBJ whole genome shotgun (WGS) entry which is preliminary data.</text>
</comment>
<organism evidence="3 4">
    <name type="scientific">Pedobacter jejuensis</name>
    <dbReference type="NCBI Taxonomy" id="1268550"/>
    <lineage>
        <taxon>Bacteria</taxon>
        <taxon>Pseudomonadati</taxon>
        <taxon>Bacteroidota</taxon>
        <taxon>Sphingobacteriia</taxon>
        <taxon>Sphingobacteriales</taxon>
        <taxon>Sphingobacteriaceae</taxon>
        <taxon>Pedobacter</taxon>
    </lineage>
</organism>
<accession>A0A3N0C312</accession>
<reference evidence="3 4" key="1">
    <citation type="submission" date="2018-10" db="EMBL/GenBank/DDBJ databases">
        <title>Genome sequencing of Pedobacter jejuensis TNB23.</title>
        <authorList>
            <person name="Cho Y.-J."/>
            <person name="Cho A."/>
            <person name="Kim O.-S."/>
        </authorList>
    </citation>
    <scope>NUCLEOTIDE SEQUENCE [LARGE SCALE GENOMIC DNA]</scope>
    <source>
        <strain evidence="3 4">TNB23</strain>
    </source>
</reference>
<dbReference type="Proteomes" id="UP000274046">
    <property type="component" value="Unassembled WGS sequence"/>
</dbReference>
<evidence type="ECO:0008006" key="5">
    <source>
        <dbReference type="Google" id="ProtNLM"/>
    </source>
</evidence>
<evidence type="ECO:0000256" key="1">
    <source>
        <dbReference type="SAM" id="MobiDB-lite"/>
    </source>
</evidence>